<feature type="compositionally biased region" description="Polar residues" evidence="1">
    <location>
        <begin position="680"/>
        <end position="689"/>
    </location>
</feature>
<dbReference type="GO" id="GO:0003688">
    <property type="term" value="F:DNA replication origin binding"/>
    <property type="evidence" value="ECO:0007669"/>
    <property type="project" value="TreeGrafter"/>
</dbReference>
<feature type="region of interest" description="Disordered" evidence="1">
    <location>
        <begin position="388"/>
        <end position="424"/>
    </location>
</feature>
<feature type="compositionally biased region" description="Low complexity" evidence="1">
    <location>
        <begin position="648"/>
        <end position="670"/>
    </location>
</feature>
<feature type="region of interest" description="Disordered" evidence="1">
    <location>
        <begin position="113"/>
        <end position="233"/>
    </location>
</feature>
<accession>A0A0M9FQV2</accession>
<dbReference type="InterPro" id="IPR027417">
    <property type="entry name" value="P-loop_NTPase"/>
</dbReference>
<feature type="compositionally biased region" description="Low complexity" evidence="1">
    <location>
        <begin position="169"/>
        <end position="196"/>
    </location>
</feature>
<dbReference type="GO" id="GO:0005634">
    <property type="term" value="C:nucleus"/>
    <property type="evidence" value="ECO:0007669"/>
    <property type="project" value="TreeGrafter"/>
</dbReference>
<evidence type="ECO:0000313" key="3">
    <source>
        <dbReference type="Proteomes" id="UP000037923"/>
    </source>
</evidence>
<name>A0A0M9FQV2_LEPPY</name>
<feature type="compositionally biased region" description="Polar residues" evidence="1">
    <location>
        <begin position="388"/>
        <end position="400"/>
    </location>
</feature>
<dbReference type="PANTHER" id="PTHR10763">
    <property type="entry name" value="CELL DIVISION CONTROL PROTEIN 6-RELATED"/>
    <property type="match status" value="1"/>
</dbReference>
<evidence type="ECO:0000256" key="1">
    <source>
        <dbReference type="SAM" id="MobiDB-lite"/>
    </source>
</evidence>
<gene>
    <name evidence="2" type="ORF">ABB37_09414</name>
</gene>
<comment type="caution">
    <text evidence="2">The sequence shown here is derived from an EMBL/GenBank/DDBJ whole genome shotgun (WGS) entry which is preliminary data.</text>
</comment>
<proteinExistence type="predicted"/>
<feature type="region of interest" description="Disordered" evidence="1">
    <location>
        <begin position="594"/>
        <end position="707"/>
    </location>
</feature>
<dbReference type="GeneID" id="26909697"/>
<protein>
    <submittedName>
        <fullName evidence="2">Uncharacterized protein</fullName>
    </submittedName>
</protein>
<dbReference type="Proteomes" id="UP000037923">
    <property type="component" value="Unassembled WGS sequence"/>
</dbReference>
<evidence type="ECO:0000313" key="2">
    <source>
        <dbReference type="EMBL" id="KPA74143.1"/>
    </source>
</evidence>
<dbReference type="SUPFAM" id="SSF52540">
    <property type="entry name" value="P-loop containing nucleoside triphosphate hydrolases"/>
    <property type="match status" value="1"/>
</dbReference>
<keyword evidence="3" id="KW-1185">Reference proteome</keyword>
<dbReference type="AlphaFoldDB" id="A0A0M9FQV2"/>
<dbReference type="InterPro" id="IPR050311">
    <property type="entry name" value="ORC1/CDC6"/>
</dbReference>
<dbReference type="Gene3D" id="3.40.50.300">
    <property type="entry name" value="P-loop containing nucleotide triphosphate hydrolases"/>
    <property type="match status" value="1"/>
</dbReference>
<sequence length="892" mass="94687">MPARTGPTRAAATVASAQKPRRQARASAETPSTDAVYLAETLLEEVPHVGREAEYEAVVSYVARRWSHEANTALFVCGGCGCGKTSTVKRALRAMSARVLPCDATGRSLLKHSSLKEQGWKPIGQVDPSESDRNSNARRADAMQHQLSNGMSTPRPSHQPSSDAAGLTPSPSLSSRLCDSASSAATVDSAPTTPAATRRRSHTPIESVLFSSSSSPASGRPSASSEDSTASALAAAGPVRGAYKRFREEEERNYAVAEGQCDGPRKHRKDNSAEEEEPSGAVGVHIPRQEHLRHSGRAAVLPVPATAAPCSIEYFQVRYPEVFRQIGTSSSTSSPRRGMTSRGLFGHYVNCADVSGPLLVEAIGESIRATCTRGDEATHALLQQLSRLNGNTSATAERPNSSTGGGAGARTGTPSRSSSAKQQSRTALHVVALDEVEYVRGGGAKTLAQLAELASQLPGQLAFIFISNQRAFVHVPQMMLEALLFEPYSEAQLRCIGADATSAELHRCEQLTGGGQAHHTTRKKTNAAATPVVSASDVDIKPRLYDYIARKALLEYSGDVRQVIGMCHRVVSVAWEEVMERKAEAMLAVAAANDAAPAGEEKAAPSSRRATPKSRKNAVAATPPLSSDLPARLEAAVETYSVEGPHPRGSSGSRGAGSTSASSSARSSAALPSTAGPQDKLSSSTSTAIGRSPASPSPFPPSSSPSGVMTLAKSVRLLQSNQVESDIDRYVGTLPEQTLYVLSCIVVLTLRKQEERTYALTSVGGRIGTSRTPGAGVAAAHRTAPTLSLKMHEVHQLYTRLMAELHFPAMRADGFPLQVECLADFGVLTRPQLRGTDRIFSLNGTWTLQAMQQALVKRGEAIKQDRLAAGAGAVIENKFEEVLRELSRLIHY</sequence>
<dbReference type="GO" id="GO:0033314">
    <property type="term" value="P:mitotic DNA replication checkpoint signaling"/>
    <property type="evidence" value="ECO:0007669"/>
    <property type="project" value="TreeGrafter"/>
</dbReference>
<dbReference type="VEuPathDB" id="TriTrypDB:LpyrH10_31_0680"/>
<feature type="compositionally biased region" description="Basic and acidic residues" evidence="1">
    <location>
        <begin position="130"/>
        <end position="142"/>
    </location>
</feature>
<reference evidence="2 3" key="1">
    <citation type="submission" date="2015-07" db="EMBL/GenBank/DDBJ databases">
        <title>High-quality genome of monoxenous trypanosomatid Leptomonas pyrrhocoris.</title>
        <authorList>
            <person name="Flegontov P."/>
            <person name="Butenko A."/>
            <person name="Firsov S."/>
            <person name="Vlcek C."/>
            <person name="Logacheva M.D."/>
            <person name="Field M."/>
            <person name="Filatov D."/>
            <person name="Flegontova O."/>
            <person name="Gerasimov E."/>
            <person name="Jackson A.P."/>
            <person name="Kelly S."/>
            <person name="Opperdoes F."/>
            <person name="O'Reilly A."/>
            <person name="Votypka J."/>
            <person name="Yurchenko V."/>
            <person name="Lukes J."/>
        </authorList>
    </citation>
    <scope>NUCLEOTIDE SEQUENCE [LARGE SCALE GENOMIC DNA]</scope>
    <source>
        <strain evidence="2">H10</strain>
    </source>
</reference>
<dbReference type="GO" id="GO:0006270">
    <property type="term" value="P:DNA replication initiation"/>
    <property type="evidence" value="ECO:0007669"/>
    <property type="project" value="TreeGrafter"/>
</dbReference>
<dbReference type="OMA" id="VECLADF"/>
<feature type="region of interest" description="Disordered" evidence="1">
    <location>
        <begin position="254"/>
        <end position="286"/>
    </location>
</feature>
<feature type="region of interest" description="Disordered" evidence="1">
    <location>
        <begin position="1"/>
        <end position="31"/>
    </location>
</feature>
<feature type="compositionally biased region" description="Low complexity" evidence="1">
    <location>
        <begin position="1"/>
        <end position="15"/>
    </location>
</feature>
<feature type="compositionally biased region" description="Polar residues" evidence="1">
    <location>
        <begin position="145"/>
        <end position="162"/>
    </location>
</feature>
<feature type="compositionally biased region" description="Low complexity" evidence="1">
    <location>
        <begin position="211"/>
        <end position="225"/>
    </location>
</feature>
<organism evidence="2 3">
    <name type="scientific">Leptomonas pyrrhocoris</name>
    <name type="common">Firebug parasite</name>
    <dbReference type="NCBI Taxonomy" id="157538"/>
    <lineage>
        <taxon>Eukaryota</taxon>
        <taxon>Discoba</taxon>
        <taxon>Euglenozoa</taxon>
        <taxon>Kinetoplastea</taxon>
        <taxon>Metakinetoplastina</taxon>
        <taxon>Trypanosomatida</taxon>
        <taxon>Trypanosomatidae</taxon>
        <taxon>Leishmaniinae</taxon>
        <taxon>Leptomonas</taxon>
    </lineage>
</organism>
<dbReference type="RefSeq" id="XP_015652582.1">
    <property type="nucleotide sequence ID" value="XM_015808869.1"/>
</dbReference>
<dbReference type="OrthoDB" id="1926878at2759"/>
<dbReference type="PANTHER" id="PTHR10763:SF26">
    <property type="entry name" value="CELL DIVISION CONTROL PROTEIN 6 HOMOLOG"/>
    <property type="match status" value="1"/>
</dbReference>
<dbReference type="EMBL" id="LGTL01000031">
    <property type="protein sequence ID" value="KPA74143.1"/>
    <property type="molecule type" value="Genomic_DNA"/>
</dbReference>